<feature type="binding site" evidence="8">
    <location>
        <position position="43"/>
    </location>
    <ligand>
        <name>Mn(2+)</name>
        <dbReference type="ChEBI" id="CHEBI:29035"/>
    </ligand>
</feature>
<feature type="signal peptide" evidence="9">
    <location>
        <begin position="1"/>
        <end position="15"/>
    </location>
</feature>
<keyword evidence="7" id="KW-0067">ATP-binding</keyword>
<dbReference type="OrthoDB" id="8583677at2759"/>
<keyword evidence="7" id="KW-0547">Nucleotide-binding</keyword>
<dbReference type="GO" id="GO:0016773">
    <property type="term" value="F:phosphotransferase activity, alcohol group as acceptor"/>
    <property type="evidence" value="ECO:0007669"/>
    <property type="project" value="TreeGrafter"/>
</dbReference>
<dbReference type="GO" id="GO:0005794">
    <property type="term" value="C:Golgi apparatus"/>
    <property type="evidence" value="ECO:0007669"/>
    <property type="project" value="UniProtKB-SubCell"/>
</dbReference>
<protein>
    <recommendedName>
        <fullName evidence="10">FAM20 C-terminal domain-containing protein</fullName>
    </recommendedName>
</protein>
<accession>A0A8S3YNH5</accession>
<evidence type="ECO:0000256" key="4">
    <source>
        <dbReference type="ARBA" id="ARBA00023157"/>
    </source>
</evidence>
<evidence type="ECO:0000313" key="11">
    <source>
        <dbReference type="EMBL" id="CAG5116995.1"/>
    </source>
</evidence>
<evidence type="ECO:0000256" key="1">
    <source>
        <dbReference type="ARBA" id="ARBA00004555"/>
    </source>
</evidence>
<keyword evidence="8" id="KW-0479">Metal-binding</keyword>
<dbReference type="Pfam" id="PF06702">
    <property type="entry name" value="Fam20C"/>
    <property type="match status" value="1"/>
</dbReference>
<dbReference type="GO" id="GO:0046872">
    <property type="term" value="F:metal ion binding"/>
    <property type="evidence" value="ECO:0007669"/>
    <property type="project" value="UniProtKB-KW"/>
</dbReference>
<feature type="binding site" evidence="7">
    <location>
        <position position="43"/>
    </location>
    <ligand>
        <name>ATP</name>
        <dbReference type="ChEBI" id="CHEBI:30616"/>
    </ligand>
</feature>
<evidence type="ECO:0000256" key="2">
    <source>
        <dbReference type="ARBA" id="ARBA00006557"/>
    </source>
</evidence>
<evidence type="ECO:0000313" key="12">
    <source>
        <dbReference type="Proteomes" id="UP000678393"/>
    </source>
</evidence>
<dbReference type="PANTHER" id="PTHR12450">
    <property type="entry name" value="DENTIN MATRIX PROTEIN 4 PROTEIN FAM20"/>
    <property type="match status" value="1"/>
</dbReference>
<keyword evidence="12" id="KW-1185">Reference proteome</keyword>
<name>A0A8S3YNH5_9EUPU</name>
<gene>
    <name evidence="11" type="ORF">CUNI_LOCUS2553</name>
</gene>
<reference evidence="11" key="1">
    <citation type="submission" date="2021-04" db="EMBL/GenBank/DDBJ databases">
        <authorList>
            <consortium name="Molecular Ecology Group"/>
        </authorList>
    </citation>
    <scope>NUCLEOTIDE SEQUENCE</scope>
</reference>
<keyword evidence="3" id="KW-0333">Golgi apparatus</keyword>
<evidence type="ECO:0000256" key="3">
    <source>
        <dbReference type="ARBA" id="ARBA00023034"/>
    </source>
</evidence>
<dbReference type="EMBL" id="CAJHNH020000333">
    <property type="protein sequence ID" value="CAG5116995.1"/>
    <property type="molecule type" value="Genomic_DNA"/>
</dbReference>
<keyword evidence="4" id="KW-1015">Disulfide bond</keyword>
<comment type="caution">
    <text evidence="11">The sequence shown here is derived from an EMBL/GenBank/DDBJ whole genome shotgun (WGS) entry which is preliminary data.</text>
</comment>
<comment type="subcellular location">
    <subcellularLocation>
        <location evidence="1">Golgi apparatus</location>
    </subcellularLocation>
</comment>
<feature type="chain" id="PRO_5035801811" description="FAM20 C-terminal domain-containing protein" evidence="9">
    <location>
        <begin position="16"/>
        <end position="142"/>
    </location>
</feature>
<keyword evidence="8" id="KW-0464">Manganese</keyword>
<evidence type="ECO:0000256" key="5">
    <source>
        <dbReference type="ARBA" id="ARBA00023180"/>
    </source>
</evidence>
<evidence type="ECO:0000259" key="10">
    <source>
        <dbReference type="Pfam" id="PF06702"/>
    </source>
</evidence>
<keyword evidence="9" id="KW-0732">Signal</keyword>
<sequence>MSLHILLELMDLAAFDFLAGNLDRHAYQRFTDLGEESFVILFDSGRAFSQPSHDHMSALAPLRQCCRIRLSTLAKFIKLYKGPDSLGMVMRSSLNSDPLSPILTDVYFEALDRRVEKVIKTISDCLVNATSWDAVVFDDLSS</sequence>
<dbReference type="PANTHER" id="PTHR12450:SF22">
    <property type="entry name" value="EXTRACELLULAR SERINE_THREONINE PROTEIN CG31145"/>
    <property type="match status" value="1"/>
</dbReference>
<evidence type="ECO:0000256" key="9">
    <source>
        <dbReference type="SAM" id="SignalP"/>
    </source>
</evidence>
<dbReference type="AlphaFoldDB" id="A0A8S3YNH5"/>
<dbReference type="InterPro" id="IPR009581">
    <property type="entry name" value="FAM20_C"/>
</dbReference>
<keyword evidence="5" id="KW-0325">Glycoprotein</keyword>
<proteinExistence type="inferred from homology"/>
<evidence type="ECO:0000256" key="6">
    <source>
        <dbReference type="PIRSR" id="PIRSR624869-1"/>
    </source>
</evidence>
<evidence type="ECO:0000256" key="8">
    <source>
        <dbReference type="PIRSR" id="PIRSR624869-3"/>
    </source>
</evidence>
<dbReference type="InterPro" id="IPR024869">
    <property type="entry name" value="FAM20"/>
</dbReference>
<organism evidence="11 12">
    <name type="scientific">Candidula unifasciata</name>
    <dbReference type="NCBI Taxonomy" id="100452"/>
    <lineage>
        <taxon>Eukaryota</taxon>
        <taxon>Metazoa</taxon>
        <taxon>Spiralia</taxon>
        <taxon>Lophotrochozoa</taxon>
        <taxon>Mollusca</taxon>
        <taxon>Gastropoda</taxon>
        <taxon>Heterobranchia</taxon>
        <taxon>Euthyneura</taxon>
        <taxon>Panpulmonata</taxon>
        <taxon>Eupulmonata</taxon>
        <taxon>Stylommatophora</taxon>
        <taxon>Helicina</taxon>
        <taxon>Helicoidea</taxon>
        <taxon>Geomitridae</taxon>
        <taxon>Candidula</taxon>
    </lineage>
</organism>
<feature type="domain" description="FAM20 C-terminal" evidence="10">
    <location>
        <begin position="5"/>
        <end position="134"/>
    </location>
</feature>
<evidence type="ECO:0000256" key="7">
    <source>
        <dbReference type="PIRSR" id="PIRSR624869-2"/>
    </source>
</evidence>
<comment type="cofactor">
    <cofactor evidence="8">
        <name>Mn(2+)</name>
        <dbReference type="ChEBI" id="CHEBI:29035"/>
    </cofactor>
</comment>
<dbReference type="Proteomes" id="UP000678393">
    <property type="component" value="Unassembled WGS sequence"/>
</dbReference>
<feature type="active site" evidence="6">
    <location>
        <position position="23"/>
    </location>
</feature>
<dbReference type="GO" id="GO:0005524">
    <property type="term" value="F:ATP binding"/>
    <property type="evidence" value="ECO:0007669"/>
    <property type="project" value="UniProtKB-KW"/>
</dbReference>
<comment type="similarity">
    <text evidence="2">Belongs to the FAM20 family.</text>
</comment>